<keyword evidence="3" id="KW-1185">Reference proteome</keyword>
<dbReference type="Proteomes" id="UP001519343">
    <property type="component" value="Unassembled WGS sequence"/>
</dbReference>
<evidence type="ECO:0000259" key="1">
    <source>
        <dbReference type="SMART" id="SM00966"/>
    </source>
</evidence>
<proteinExistence type="predicted"/>
<dbReference type="EMBL" id="JAGGKT010000004">
    <property type="protein sequence ID" value="MBP1932023.1"/>
    <property type="molecule type" value="Genomic_DNA"/>
</dbReference>
<comment type="caution">
    <text evidence="2">The sequence shown here is derived from an EMBL/GenBank/DDBJ whole genome shotgun (WGS) entry which is preliminary data.</text>
</comment>
<evidence type="ECO:0000313" key="3">
    <source>
        <dbReference type="Proteomes" id="UP001519343"/>
    </source>
</evidence>
<organism evidence="2 3">
    <name type="scientific">Ammoniphilus resinae</name>
    <dbReference type="NCBI Taxonomy" id="861532"/>
    <lineage>
        <taxon>Bacteria</taxon>
        <taxon>Bacillati</taxon>
        <taxon>Bacillota</taxon>
        <taxon>Bacilli</taxon>
        <taxon>Bacillales</taxon>
        <taxon>Paenibacillaceae</taxon>
        <taxon>Aneurinibacillus group</taxon>
        <taxon>Ammoniphilus</taxon>
    </lineage>
</organism>
<dbReference type="SUPFAM" id="SSF89447">
    <property type="entry name" value="AbrB/MazE/MraZ-like"/>
    <property type="match status" value="1"/>
</dbReference>
<evidence type="ECO:0000313" key="2">
    <source>
        <dbReference type="EMBL" id="MBP1932023.1"/>
    </source>
</evidence>
<dbReference type="RefSeq" id="WP_209810080.1">
    <property type="nucleotide sequence ID" value="NZ_JAGGKT010000004.1"/>
</dbReference>
<keyword evidence="2" id="KW-0238">DNA-binding</keyword>
<dbReference type="SMART" id="SM00966">
    <property type="entry name" value="SpoVT_AbrB"/>
    <property type="match status" value="1"/>
</dbReference>
<dbReference type="InterPro" id="IPR007159">
    <property type="entry name" value="SpoVT-AbrB_dom"/>
</dbReference>
<dbReference type="GO" id="GO:0003677">
    <property type="term" value="F:DNA binding"/>
    <property type="evidence" value="ECO:0007669"/>
    <property type="project" value="UniProtKB-KW"/>
</dbReference>
<dbReference type="Pfam" id="PF04014">
    <property type="entry name" value="MazE_antitoxin"/>
    <property type="match status" value="1"/>
</dbReference>
<sequence>MSENLKSESDIRQRYQTTVPQDIREKMGLEIGDSLLWSYDKEQDEIRIIKKPKSFSDSLWELGSLLNKDGLDTTK</sequence>
<dbReference type="Gene3D" id="2.10.260.10">
    <property type="match status" value="1"/>
</dbReference>
<feature type="domain" description="SpoVT-AbrB" evidence="1">
    <location>
        <begin position="9"/>
        <end position="56"/>
    </location>
</feature>
<reference evidence="2 3" key="1">
    <citation type="submission" date="2021-03" db="EMBL/GenBank/DDBJ databases">
        <title>Genomic Encyclopedia of Type Strains, Phase IV (KMG-IV): sequencing the most valuable type-strain genomes for metagenomic binning, comparative biology and taxonomic classification.</title>
        <authorList>
            <person name="Goeker M."/>
        </authorList>
    </citation>
    <scope>NUCLEOTIDE SEQUENCE [LARGE SCALE GENOMIC DNA]</scope>
    <source>
        <strain evidence="2 3">DSM 24738</strain>
    </source>
</reference>
<name>A0ABS4GP29_9BACL</name>
<gene>
    <name evidence="2" type="ORF">J2Z37_002024</name>
</gene>
<protein>
    <submittedName>
        <fullName evidence="2">Bifunctional DNA-binding transcriptional regulator/antitoxin component of YhaV-PrlF toxin-antitoxin module</fullName>
    </submittedName>
</protein>
<dbReference type="InterPro" id="IPR037914">
    <property type="entry name" value="SpoVT-AbrB_sf"/>
</dbReference>
<accession>A0ABS4GP29</accession>